<accession>A0ABR2BZN1</accession>
<gene>
    <name evidence="1" type="ORF">V6N12_075156</name>
</gene>
<proteinExistence type="predicted"/>
<keyword evidence="2" id="KW-1185">Reference proteome</keyword>
<name>A0ABR2BZN1_9ROSI</name>
<evidence type="ECO:0000313" key="1">
    <source>
        <dbReference type="EMBL" id="KAK8512584.1"/>
    </source>
</evidence>
<sequence length="140" mass="15101">MVWVPPKKRSCVCGVQASPIGFRVEFVNGTPGAIVRKFGNTPLRNVTGLGPAGSINSSIKVWLRTENTFSEFVDLFHGNMEPQQISKSTGNGWLQPEISTVKINCDAAFNGHSGTTSIVAVFRDSSDLIVGGTSTLFEQR</sequence>
<organism evidence="1 2">
    <name type="scientific">Hibiscus sabdariffa</name>
    <name type="common">roselle</name>
    <dbReference type="NCBI Taxonomy" id="183260"/>
    <lineage>
        <taxon>Eukaryota</taxon>
        <taxon>Viridiplantae</taxon>
        <taxon>Streptophyta</taxon>
        <taxon>Embryophyta</taxon>
        <taxon>Tracheophyta</taxon>
        <taxon>Spermatophyta</taxon>
        <taxon>Magnoliopsida</taxon>
        <taxon>eudicotyledons</taxon>
        <taxon>Gunneridae</taxon>
        <taxon>Pentapetalae</taxon>
        <taxon>rosids</taxon>
        <taxon>malvids</taxon>
        <taxon>Malvales</taxon>
        <taxon>Malvaceae</taxon>
        <taxon>Malvoideae</taxon>
        <taxon>Hibiscus</taxon>
    </lineage>
</organism>
<dbReference type="EMBL" id="JBBPBM010000072">
    <property type="protein sequence ID" value="KAK8512584.1"/>
    <property type="molecule type" value="Genomic_DNA"/>
</dbReference>
<protein>
    <submittedName>
        <fullName evidence="1">Uncharacterized protein</fullName>
    </submittedName>
</protein>
<dbReference type="Proteomes" id="UP001472677">
    <property type="component" value="Unassembled WGS sequence"/>
</dbReference>
<reference evidence="1 2" key="1">
    <citation type="journal article" date="2024" name="G3 (Bethesda)">
        <title>Genome assembly of Hibiscus sabdariffa L. provides insights into metabolisms of medicinal natural products.</title>
        <authorList>
            <person name="Kim T."/>
        </authorList>
    </citation>
    <scope>NUCLEOTIDE SEQUENCE [LARGE SCALE GENOMIC DNA]</scope>
    <source>
        <strain evidence="1">TK-2024</strain>
        <tissue evidence="1">Old leaves</tissue>
    </source>
</reference>
<evidence type="ECO:0000313" key="2">
    <source>
        <dbReference type="Proteomes" id="UP001472677"/>
    </source>
</evidence>
<comment type="caution">
    <text evidence="1">The sequence shown here is derived from an EMBL/GenBank/DDBJ whole genome shotgun (WGS) entry which is preliminary data.</text>
</comment>